<evidence type="ECO:0000313" key="1">
    <source>
        <dbReference type="EMBL" id="KIA83927.1"/>
    </source>
</evidence>
<keyword evidence="2" id="KW-1185">Reference proteome</keyword>
<proteinExistence type="predicted"/>
<evidence type="ECO:0008006" key="3">
    <source>
        <dbReference type="Google" id="ProtNLM"/>
    </source>
</evidence>
<dbReference type="Gene3D" id="1.25.40.380">
    <property type="entry name" value="Protein of unknown function DUF1810"/>
    <property type="match status" value="1"/>
</dbReference>
<dbReference type="SUPFAM" id="SSF140736">
    <property type="entry name" value="Rv1873-like"/>
    <property type="match status" value="1"/>
</dbReference>
<dbReference type="InterPro" id="IPR036287">
    <property type="entry name" value="Rv1873-like_sf"/>
</dbReference>
<reference evidence="1 2" key="1">
    <citation type="submission" date="2014-10" db="EMBL/GenBank/DDBJ databases">
        <title>Kaistella solincola genome.</title>
        <authorList>
            <person name="Newman J.D."/>
        </authorList>
    </citation>
    <scope>NUCLEOTIDE SEQUENCE [LARGE SCALE GENOMIC DNA]</scope>
    <source>
        <strain evidence="1 2">DSM 22468</strain>
    </source>
</reference>
<organism evidence="1 2">
    <name type="scientific">Kaistella solincola</name>
    <dbReference type="NCBI Taxonomy" id="510955"/>
    <lineage>
        <taxon>Bacteria</taxon>
        <taxon>Pseudomonadati</taxon>
        <taxon>Bacteroidota</taxon>
        <taxon>Flavobacteriia</taxon>
        <taxon>Flavobacteriales</taxon>
        <taxon>Weeksellaceae</taxon>
        <taxon>Chryseobacterium group</taxon>
        <taxon>Kaistella</taxon>
    </lineage>
</organism>
<comment type="caution">
    <text evidence="1">The sequence shown here is derived from an EMBL/GenBank/DDBJ whole genome shotgun (WGS) entry which is preliminary data.</text>
</comment>
<dbReference type="InterPro" id="IPR014937">
    <property type="entry name" value="DUF1810"/>
</dbReference>
<evidence type="ECO:0000313" key="2">
    <source>
        <dbReference type="Proteomes" id="UP000031275"/>
    </source>
</evidence>
<dbReference type="RefSeq" id="WP_039345982.1">
    <property type="nucleotide sequence ID" value="NZ_JSYK01000003.1"/>
</dbReference>
<accession>A0ABR4ZS27</accession>
<dbReference type="EMBL" id="JSYK01000003">
    <property type="protein sequence ID" value="KIA83927.1"/>
    <property type="molecule type" value="Genomic_DNA"/>
</dbReference>
<name>A0ABR4ZS27_9FLAO</name>
<gene>
    <name evidence="1" type="ORF">OA84_09095</name>
</gene>
<sequence>METQLNRFVEAQKNSFEDALQELKNGKKTTHWMWYIFPQIKGLGRSAIAREFEIQDLAEAEAYLTHEVLGERLLRLTKILVDDVHGKSAEQIFGYPDFLKFKSCLTLFNFMVEENPKKFSEGKYRIFSKALGKYYDGKKDENTLNILA</sequence>
<dbReference type="Pfam" id="PF08837">
    <property type="entry name" value="DUF1810"/>
    <property type="match status" value="1"/>
</dbReference>
<protein>
    <recommendedName>
        <fullName evidence="3">DUF1810 domain-containing protein</fullName>
    </recommendedName>
</protein>
<dbReference type="Proteomes" id="UP000031275">
    <property type="component" value="Unassembled WGS sequence"/>
</dbReference>
<dbReference type="PIRSF" id="PIRSF008546">
    <property type="entry name" value="UCP008546"/>
    <property type="match status" value="1"/>
</dbReference>